<keyword evidence="5" id="KW-0028">Amino-acid biosynthesis</keyword>
<keyword evidence="8" id="KW-0460">Magnesium</keyword>
<evidence type="ECO:0000256" key="5">
    <source>
        <dbReference type="ARBA" id="ARBA00022605"/>
    </source>
</evidence>
<evidence type="ECO:0000256" key="2">
    <source>
        <dbReference type="ARBA" id="ARBA00005135"/>
    </source>
</evidence>
<dbReference type="CDD" id="cd02612">
    <property type="entry name" value="HAD_PGPPase"/>
    <property type="match status" value="1"/>
</dbReference>
<comment type="catalytic activity">
    <reaction evidence="10">
        <text>O-phospho-L-serine + H2O = L-serine + phosphate</text>
        <dbReference type="Rhea" id="RHEA:21208"/>
        <dbReference type="ChEBI" id="CHEBI:15377"/>
        <dbReference type="ChEBI" id="CHEBI:33384"/>
        <dbReference type="ChEBI" id="CHEBI:43474"/>
        <dbReference type="ChEBI" id="CHEBI:57524"/>
        <dbReference type="EC" id="3.1.3.3"/>
    </reaction>
</comment>
<keyword evidence="13" id="KW-1185">Reference proteome</keyword>
<dbReference type="InterPro" id="IPR006385">
    <property type="entry name" value="HAD_hydro_SerB1"/>
</dbReference>
<evidence type="ECO:0000256" key="8">
    <source>
        <dbReference type="ARBA" id="ARBA00022842"/>
    </source>
</evidence>
<comment type="cofactor">
    <cofactor evidence="1">
        <name>Mg(2+)</name>
        <dbReference type="ChEBI" id="CHEBI:18420"/>
    </cofactor>
</comment>
<keyword evidence="6" id="KW-0479">Metal-binding</keyword>
<evidence type="ECO:0000256" key="10">
    <source>
        <dbReference type="ARBA" id="ARBA00048138"/>
    </source>
</evidence>
<evidence type="ECO:0000256" key="11">
    <source>
        <dbReference type="ARBA" id="ARBA00048523"/>
    </source>
</evidence>
<accession>A0ABS5PSK4</accession>
<reference evidence="12 13" key="1">
    <citation type="submission" date="2021-05" db="EMBL/GenBank/DDBJ databases">
        <title>Fusibacter ferrireducens sp. nov., an anaerobic, sulfur- and Fe-reducing bacterium isolated from the mangrove sediment.</title>
        <authorList>
            <person name="Qiu D."/>
        </authorList>
    </citation>
    <scope>NUCLEOTIDE SEQUENCE [LARGE SCALE GENOMIC DNA]</scope>
    <source>
        <strain evidence="12 13">DSM 12116</strain>
    </source>
</reference>
<dbReference type="NCBIfam" id="TIGR01490">
    <property type="entry name" value="HAD-SF-IB-hyp1"/>
    <property type="match status" value="1"/>
</dbReference>
<keyword evidence="7 12" id="KW-0378">Hydrolase</keyword>
<evidence type="ECO:0000256" key="1">
    <source>
        <dbReference type="ARBA" id="ARBA00001946"/>
    </source>
</evidence>
<dbReference type="InterPro" id="IPR050582">
    <property type="entry name" value="HAD-like_SerB"/>
</dbReference>
<gene>
    <name evidence="12" type="ORF">KHM83_15325</name>
</gene>
<comment type="caution">
    <text evidence="12">The sequence shown here is derived from an EMBL/GenBank/DDBJ whole genome shotgun (WGS) entry which is preliminary data.</text>
</comment>
<protein>
    <recommendedName>
        <fullName evidence="4">phosphoserine phosphatase</fullName>
        <ecNumber evidence="4">3.1.3.3</ecNumber>
    </recommendedName>
</protein>
<dbReference type="Pfam" id="PF12710">
    <property type="entry name" value="HAD"/>
    <property type="match status" value="1"/>
</dbReference>
<sequence>MMQTAAFLDIDGTLYRNSLMIEHFKKLVKYEVVDPGVWHTSVKAAYVEWRRRVGEYEDYMLELVDIYYEALKGRRAADLEFISNQVINLNGDIVYKYTRNQILWHKQQGHKVFFISGSPDFLVGKMAQKYEIDGFRGTGYVTDENGRYTGEVIPMWDSDSKNKAIDEITRVYNIDLTQSYAYGDTNGDYAMLLKVGNPVAINPTNELLQSIKAHPNLSKKTTIIIERKDVIYQLGPHVTTIPGEIKLS</sequence>
<dbReference type="EC" id="3.1.3.3" evidence="4"/>
<dbReference type="SUPFAM" id="SSF56784">
    <property type="entry name" value="HAD-like"/>
    <property type="match status" value="1"/>
</dbReference>
<comment type="similarity">
    <text evidence="3">Belongs to the HAD-like hydrolase superfamily. SerB family.</text>
</comment>
<comment type="catalytic activity">
    <reaction evidence="11">
        <text>O-phospho-D-serine + H2O = D-serine + phosphate</text>
        <dbReference type="Rhea" id="RHEA:24873"/>
        <dbReference type="ChEBI" id="CHEBI:15377"/>
        <dbReference type="ChEBI" id="CHEBI:35247"/>
        <dbReference type="ChEBI" id="CHEBI:43474"/>
        <dbReference type="ChEBI" id="CHEBI:58680"/>
        <dbReference type="EC" id="3.1.3.3"/>
    </reaction>
</comment>
<dbReference type="Gene3D" id="3.40.50.1000">
    <property type="entry name" value="HAD superfamily/HAD-like"/>
    <property type="match status" value="1"/>
</dbReference>
<dbReference type="PANTHER" id="PTHR43344:SF2">
    <property type="entry name" value="PHOSPHOSERINE PHOSPHATASE"/>
    <property type="match status" value="1"/>
</dbReference>
<comment type="pathway">
    <text evidence="2">Amino-acid biosynthesis; L-serine biosynthesis; L-serine from 3-phospho-D-glycerate: step 3/3.</text>
</comment>
<evidence type="ECO:0000256" key="4">
    <source>
        <dbReference type="ARBA" id="ARBA00012640"/>
    </source>
</evidence>
<proteinExistence type="inferred from homology"/>
<keyword evidence="9" id="KW-0718">Serine biosynthesis</keyword>
<dbReference type="InterPro" id="IPR023214">
    <property type="entry name" value="HAD_sf"/>
</dbReference>
<name>A0ABS5PSK4_9FIRM</name>
<organism evidence="12 13">
    <name type="scientific">Fusibacter paucivorans</name>
    <dbReference type="NCBI Taxonomy" id="76009"/>
    <lineage>
        <taxon>Bacteria</taxon>
        <taxon>Bacillati</taxon>
        <taxon>Bacillota</taxon>
        <taxon>Clostridia</taxon>
        <taxon>Eubacteriales</taxon>
        <taxon>Eubacteriales Family XII. Incertae Sedis</taxon>
        <taxon>Fusibacter</taxon>
    </lineage>
</organism>
<dbReference type="InterPro" id="IPR036412">
    <property type="entry name" value="HAD-like_sf"/>
</dbReference>
<evidence type="ECO:0000256" key="3">
    <source>
        <dbReference type="ARBA" id="ARBA00009184"/>
    </source>
</evidence>
<evidence type="ECO:0000256" key="7">
    <source>
        <dbReference type="ARBA" id="ARBA00022801"/>
    </source>
</evidence>
<dbReference type="Proteomes" id="UP000746471">
    <property type="component" value="Unassembled WGS sequence"/>
</dbReference>
<evidence type="ECO:0000313" key="13">
    <source>
        <dbReference type="Proteomes" id="UP000746471"/>
    </source>
</evidence>
<dbReference type="Gene3D" id="1.20.1440.100">
    <property type="entry name" value="SG protein - dephosphorylation function"/>
    <property type="match status" value="1"/>
</dbReference>
<dbReference type="GO" id="GO:0016787">
    <property type="term" value="F:hydrolase activity"/>
    <property type="evidence" value="ECO:0007669"/>
    <property type="project" value="UniProtKB-KW"/>
</dbReference>
<evidence type="ECO:0000256" key="6">
    <source>
        <dbReference type="ARBA" id="ARBA00022723"/>
    </source>
</evidence>
<evidence type="ECO:0000313" key="12">
    <source>
        <dbReference type="EMBL" id="MBS7528056.1"/>
    </source>
</evidence>
<dbReference type="NCBIfam" id="TIGR01488">
    <property type="entry name" value="HAD-SF-IB"/>
    <property type="match status" value="1"/>
</dbReference>
<evidence type="ECO:0000256" key="9">
    <source>
        <dbReference type="ARBA" id="ARBA00023299"/>
    </source>
</evidence>
<dbReference type="EMBL" id="JAHBCL010000030">
    <property type="protein sequence ID" value="MBS7528056.1"/>
    <property type="molecule type" value="Genomic_DNA"/>
</dbReference>
<dbReference type="PANTHER" id="PTHR43344">
    <property type="entry name" value="PHOSPHOSERINE PHOSPHATASE"/>
    <property type="match status" value="1"/>
</dbReference>